<dbReference type="AlphaFoldDB" id="B0CUY7"/>
<dbReference type="PANTHER" id="PTHR36091">
    <property type="entry name" value="ALTERED INHERITANCE OF MITOCHONDRIA PROTEIN 9, MITOCHONDRIAL"/>
    <property type="match status" value="1"/>
</dbReference>
<dbReference type="InterPro" id="IPR051035">
    <property type="entry name" value="Mito_inheritance_9"/>
</dbReference>
<gene>
    <name evidence="2" type="ORF">LACBIDRAFT_322752</name>
</gene>
<organism evidence="3">
    <name type="scientific">Laccaria bicolor (strain S238N-H82 / ATCC MYA-4686)</name>
    <name type="common">Bicoloured deceiver</name>
    <name type="synonym">Laccaria laccata var. bicolor</name>
    <dbReference type="NCBI Taxonomy" id="486041"/>
    <lineage>
        <taxon>Eukaryota</taxon>
        <taxon>Fungi</taxon>
        <taxon>Dikarya</taxon>
        <taxon>Basidiomycota</taxon>
        <taxon>Agaricomycotina</taxon>
        <taxon>Agaricomycetes</taxon>
        <taxon>Agaricomycetidae</taxon>
        <taxon>Agaricales</taxon>
        <taxon>Agaricineae</taxon>
        <taxon>Hydnangiaceae</taxon>
        <taxon>Laccaria</taxon>
    </lineage>
</organism>
<evidence type="ECO:0000256" key="1">
    <source>
        <dbReference type="SAM" id="MobiDB-lite"/>
    </source>
</evidence>
<accession>B0CUY7</accession>
<dbReference type="PANTHER" id="PTHR36091:SF2">
    <property type="entry name" value="AMINOGLYCOSIDE PHOSPHOTRANSFERASE DOMAIN-CONTAINING PROTEIN"/>
    <property type="match status" value="1"/>
</dbReference>
<evidence type="ECO:0000313" key="3">
    <source>
        <dbReference type="Proteomes" id="UP000001194"/>
    </source>
</evidence>
<dbReference type="EMBL" id="DS547093">
    <property type="protein sequence ID" value="EDR13241.1"/>
    <property type="molecule type" value="Genomic_DNA"/>
</dbReference>
<name>B0CUY7_LACBS</name>
<dbReference type="HOGENOM" id="CLU_019189_13_1_1"/>
<dbReference type="KEGG" id="lbc:LACBIDRAFT_322752"/>
<dbReference type="GeneID" id="6071294"/>
<evidence type="ECO:0000313" key="2">
    <source>
        <dbReference type="EMBL" id="EDR13241.1"/>
    </source>
</evidence>
<feature type="region of interest" description="Disordered" evidence="1">
    <location>
        <begin position="540"/>
        <end position="570"/>
    </location>
</feature>
<feature type="non-terminal residue" evidence="2">
    <location>
        <position position="1"/>
    </location>
</feature>
<keyword evidence="3" id="KW-1185">Reference proteome</keyword>
<proteinExistence type="predicted"/>
<dbReference type="RefSeq" id="XP_001875739.1">
    <property type="nucleotide sequence ID" value="XM_001875704.1"/>
</dbReference>
<dbReference type="SUPFAM" id="SSF56112">
    <property type="entry name" value="Protein kinase-like (PK-like)"/>
    <property type="match status" value="1"/>
</dbReference>
<protein>
    <submittedName>
        <fullName evidence="2">Predicted protein</fullName>
    </submittedName>
</protein>
<dbReference type="GO" id="GO:0005739">
    <property type="term" value="C:mitochondrion"/>
    <property type="evidence" value="ECO:0007669"/>
    <property type="project" value="TreeGrafter"/>
</dbReference>
<dbReference type="Proteomes" id="UP000001194">
    <property type="component" value="Unassembled WGS sequence"/>
</dbReference>
<reference evidence="2 3" key="1">
    <citation type="journal article" date="2008" name="Nature">
        <title>The genome of Laccaria bicolor provides insights into mycorrhizal symbiosis.</title>
        <authorList>
            <person name="Martin F."/>
            <person name="Aerts A."/>
            <person name="Ahren D."/>
            <person name="Brun A."/>
            <person name="Danchin E.G.J."/>
            <person name="Duchaussoy F."/>
            <person name="Gibon J."/>
            <person name="Kohler A."/>
            <person name="Lindquist E."/>
            <person name="Pereda V."/>
            <person name="Salamov A."/>
            <person name="Shapiro H.J."/>
            <person name="Wuyts J."/>
            <person name="Blaudez D."/>
            <person name="Buee M."/>
            <person name="Brokstein P."/>
            <person name="Canbaeck B."/>
            <person name="Cohen D."/>
            <person name="Courty P.E."/>
            <person name="Coutinho P.M."/>
            <person name="Delaruelle C."/>
            <person name="Detter J.C."/>
            <person name="Deveau A."/>
            <person name="DiFazio S."/>
            <person name="Duplessis S."/>
            <person name="Fraissinet-Tachet L."/>
            <person name="Lucic E."/>
            <person name="Frey-Klett P."/>
            <person name="Fourrey C."/>
            <person name="Feussner I."/>
            <person name="Gay G."/>
            <person name="Grimwood J."/>
            <person name="Hoegger P.J."/>
            <person name="Jain P."/>
            <person name="Kilaru S."/>
            <person name="Labbe J."/>
            <person name="Lin Y.C."/>
            <person name="Legue V."/>
            <person name="Le Tacon F."/>
            <person name="Marmeisse R."/>
            <person name="Melayah D."/>
            <person name="Montanini B."/>
            <person name="Muratet M."/>
            <person name="Nehls U."/>
            <person name="Niculita-Hirzel H."/>
            <person name="Oudot-Le Secq M.P."/>
            <person name="Peter M."/>
            <person name="Quesneville H."/>
            <person name="Rajashekar B."/>
            <person name="Reich M."/>
            <person name="Rouhier N."/>
            <person name="Schmutz J."/>
            <person name="Yin T."/>
            <person name="Chalot M."/>
            <person name="Henrissat B."/>
            <person name="Kuees U."/>
            <person name="Lucas S."/>
            <person name="Van de Peer Y."/>
            <person name="Podila G.K."/>
            <person name="Polle A."/>
            <person name="Pukkila P.J."/>
            <person name="Richardson P.M."/>
            <person name="Rouze P."/>
            <person name="Sanders I.R."/>
            <person name="Stajich J.E."/>
            <person name="Tunlid A."/>
            <person name="Tuskan G."/>
            <person name="Grigoriev I.V."/>
        </authorList>
    </citation>
    <scope>NUCLEOTIDE SEQUENCE [LARGE SCALE GENOMIC DNA]</scope>
    <source>
        <strain evidence="3">S238N-H82 / ATCC MYA-4686</strain>
    </source>
</reference>
<dbReference type="InterPro" id="IPR011009">
    <property type="entry name" value="Kinase-like_dom_sf"/>
</dbReference>
<dbReference type="OrthoDB" id="2968323at2759"/>
<sequence>RFMSAYPSNPVGSELLMTCTTRRWLYNNDKRTFNRVFRLSLDTGNDVVARIPFRNAGPRSLLTRSEVATMDFVRSRIGAPVPKVLAWDASSDNNVGCEYIIMEKCKGNILANVSDSSADSCHIFDIANLLSGLGGIPFSQYGSIYYKEDVDPLLQAKPLYAEGQQPDDCSERFRIGPSVERRFYRGERARLLIDRGPWTDVRSYIKAAVDCEMKWIQSYSNSPCAQNQLGARHSAVQHIVLLKKWLSLAPSVLPSHEHCIPTLSHPDLHAANVFVNDDDSMSVAAIIDWQGAAIRPLFETVMPDLVDIDTKNLKYAKLPGGDLQQPVLPDNFDELGAAQKSEAHAEVRRVASNHQFLKLVRQLRPALYAALRLHQMEDMRRAIYYSSHSWSDGLPLLEQCLLSLTVGYGDYIPTSINYPVCPVIFSEEDAKRHEKEFRDIIYPEEWLDVHIRALMRIKGILLHRDGSVDEEDFEEARKKADESFVAISTAMDEERAEKFRRHWPMREARNLRMQQAGQEEYMGGILKVDWTPLSKHHGAFKRTSAKERNHCAGRRCNQSYNGPQDPAAGRLRRYHYCRDPPKRSQVNQVHQ</sequence>
<dbReference type="Gene3D" id="3.90.1200.10">
    <property type="match status" value="1"/>
</dbReference>
<dbReference type="InParanoid" id="B0CUY7"/>